<evidence type="ECO:0000256" key="5">
    <source>
        <dbReference type="ARBA" id="ARBA00022964"/>
    </source>
</evidence>
<evidence type="ECO:0000256" key="11">
    <source>
        <dbReference type="PIRSR" id="PIRSR605708-1"/>
    </source>
</evidence>
<evidence type="ECO:0000313" key="13">
    <source>
        <dbReference type="EMBL" id="APG04404.1"/>
    </source>
</evidence>
<dbReference type="UniPathway" id="UPA00139">
    <property type="reaction ID" value="UER00339"/>
</dbReference>
<dbReference type="InterPro" id="IPR022950">
    <property type="entry name" value="Homogentis_dOase_bac"/>
</dbReference>
<dbReference type="Proteomes" id="UP000182987">
    <property type="component" value="Chromosome"/>
</dbReference>
<sequence>MSHTDDTRGYQTGFGNEFATEAVAGALPTGQNSPQRVEHGLYAEQLSGSAFTAPRHRNRRSWLYRMRPAAQHSPFTELSHATFHNRFNEAPATPNQMRWDPLPMPSQPTDFVDGLVTLGGNGGAEEQAGVGVHLYCANRSMQGRYFYNADGELLIVPQQGRLRIRTELGVVEVEPLEIAVVPRGVRFLVELPDGEARGYVAENFGAPLHLPDLGPIGANGLAHPRDFLTPVAAYEDLEGDFALVAKFQGALWSARIDHSPLDVVAWHGNYAPYKYDLRRFNTIGSIAVDHPDPSIFTVLTSASDTPGTANMDFAIFPPRWLVAEHTFRPPYFHRNVASEFMGLIDGAYDAKQGGFVPGGSSLHNCMSGHGPDAASFEKASNADVSRPDHIVGTMAFMFETRKVIRPTRQALDSPSLQGNYYECWRGLKKHFTPPSA</sequence>
<dbReference type="GO" id="GO:0004411">
    <property type="term" value="F:homogentisate 1,2-dioxygenase activity"/>
    <property type="evidence" value="ECO:0007669"/>
    <property type="project" value="UniProtKB-UniRule"/>
</dbReference>
<dbReference type="FunFam" id="2.60.120.10:FF:000034">
    <property type="entry name" value="Homogentisate 1,2-dioxygenase"/>
    <property type="match status" value="1"/>
</dbReference>
<keyword evidence="8 9" id="KW-0585">Phenylalanine catabolism</keyword>
<dbReference type="AlphaFoldDB" id="A0A0G9HF74"/>
<keyword evidence="5 9" id="KW-0223">Dioxygenase</keyword>
<feature type="binding site" evidence="12">
    <location>
        <position position="369"/>
    </location>
    <ligand>
        <name>Fe cation</name>
        <dbReference type="ChEBI" id="CHEBI:24875"/>
    </ligand>
</feature>
<evidence type="ECO:0000256" key="8">
    <source>
        <dbReference type="ARBA" id="ARBA00023232"/>
    </source>
</evidence>
<dbReference type="NCBIfam" id="TIGR01015">
    <property type="entry name" value="hmgA"/>
    <property type="match status" value="1"/>
</dbReference>
<dbReference type="STRING" id="1440763.BJI69_11180"/>
<dbReference type="InterPro" id="IPR046452">
    <property type="entry name" value="HgmA_N"/>
</dbReference>
<evidence type="ECO:0000256" key="10">
    <source>
        <dbReference type="NCBIfam" id="TIGR01015"/>
    </source>
</evidence>
<feature type="active site" description="Proton acceptor" evidence="9 11">
    <location>
        <position position="290"/>
    </location>
</feature>
<organism evidence="13 14">
    <name type="scientific">Luteibacter rhizovicinus DSM 16549</name>
    <dbReference type="NCBI Taxonomy" id="1440763"/>
    <lineage>
        <taxon>Bacteria</taxon>
        <taxon>Pseudomonadati</taxon>
        <taxon>Pseudomonadota</taxon>
        <taxon>Gammaproteobacteria</taxon>
        <taxon>Lysobacterales</taxon>
        <taxon>Rhodanobacteraceae</taxon>
        <taxon>Luteibacter</taxon>
    </lineage>
</organism>
<dbReference type="SUPFAM" id="SSF51182">
    <property type="entry name" value="RmlC-like cupins"/>
    <property type="match status" value="1"/>
</dbReference>
<dbReference type="GO" id="GO:0005737">
    <property type="term" value="C:cytoplasm"/>
    <property type="evidence" value="ECO:0007669"/>
    <property type="project" value="TreeGrafter"/>
</dbReference>
<evidence type="ECO:0000313" key="14">
    <source>
        <dbReference type="Proteomes" id="UP000182987"/>
    </source>
</evidence>
<proteinExistence type="inferred from homology"/>
<keyword evidence="14" id="KW-1185">Reference proteome</keyword>
<reference evidence="14" key="1">
    <citation type="submission" date="2016-09" db="EMBL/GenBank/DDBJ databases">
        <authorList>
            <person name="Lysoe E."/>
        </authorList>
    </citation>
    <scope>NUCLEOTIDE SEQUENCE [LARGE SCALE GENOMIC DNA]</scope>
    <source>
        <strain evidence="14">LJ96T</strain>
    </source>
</reference>
<feature type="binding site" evidence="9 12">
    <location>
        <position position="369"/>
    </location>
    <ligand>
        <name>homogentisate</name>
        <dbReference type="ChEBI" id="CHEBI:16169"/>
    </ligand>
</feature>
<dbReference type="PANTHER" id="PTHR11056">
    <property type="entry name" value="HOMOGENTISATE 1,2-DIOXYGENASE"/>
    <property type="match status" value="1"/>
</dbReference>
<comment type="function">
    <text evidence="9">Involved in the catabolism of homogentisate (2,5-dihydroxyphenylacetate or 2,5-OH-PhAc), a central intermediate in the degradation of phenylalanine and tyrosine. Catalyzes the oxidative ring cleavage of the aromatic ring of homogentisate to yield maleylacetoacetate.</text>
</comment>
<evidence type="ECO:0000256" key="2">
    <source>
        <dbReference type="ARBA" id="ARBA00007757"/>
    </source>
</evidence>
<evidence type="ECO:0000256" key="12">
    <source>
        <dbReference type="PIRSR" id="PIRSR605708-2"/>
    </source>
</evidence>
<dbReference type="GO" id="GO:0005506">
    <property type="term" value="F:iron ion binding"/>
    <property type="evidence" value="ECO:0007669"/>
    <property type="project" value="UniProtKB-UniRule"/>
</dbReference>
<evidence type="ECO:0000256" key="7">
    <source>
        <dbReference type="ARBA" id="ARBA00023004"/>
    </source>
</evidence>
<feature type="binding site" evidence="12">
    <location>
        <position position="348"/>
    </location>
    <ligand>
        <name>homogentisate</name>
        <dbReference type="ChEBI" id="CHEBI:16169"/>
    </ligand>
</feature>
<dbReference type="PANTHER" id="PTHR11056:SF0">
    <property type="entry name" value="HOMOGENTISATE 1,2-DIOXYGENASE"/>
    <property type="match status" value="1"/>
</dbReference>
<comment type="cofactor">
    <cofactor evidence="1 9 12">
        <name>Fe cation</name>
        <dbReference type="ChEBI" id="CHEBI:24875"/>
    </cofactor>
</comment>
<dbReference type="Gene3D" id="2.60.120.10">
    <property type="entry name" value="Jelly Rolls"/>
    <property type="match status" value="1"/>
</dbReference>
<dbReference type="InterPro" id="IPR011051">
    <property type="entry name" value="RmlC_Cupin_sf"/>
</dbReference>
<keyword evidence="6 9" id="KW-0560">Oxidoreductase</keyword>
<keyword evidence="4 9" id="KW-0828">Tyrosine catabolism</keyword>
<evidence type="ECO:0000256" key="1">
    <source>
        <dbReference type="ARBA" id="ARBA00001962"/>
    </source>
</evidence>
<dbReference type="KEGG" id="lrz:BJI69_11180"/>
<accession>A0A0G9HF74</accession>
<dbReference type="Pfam" id="PF04209">
    <property type="entry name" value="HgmA_C"/>
    <property type="match status" value="1"/>
</dbReference>
<dbReference type="GO" id="GO:0006559">
    <property type="term" value="P:L-phenylalanine catabolic process"/>
    <property type="evidence" value="ECO:0007669"/>
    <property type="project" value="UniProtKB-UniRule"/>
</dbReference>
<name>A0A0G9HF74_9GAMM</name>
<evidence type="ECO:0000256" key="6">
    <source>
        <dbReference type="ARBA" id="ARBA00023002"/>
    </source>
</evidence>
<evidence type="ECO:0000256" key="4">
    <source>
        <dbReference type="ARBA" id="ARBA00022878"/>
    </source>
</evidence>
<comment type="similarity">
    <text evidence="2 9">Belongs to the homogentisate dioxygenase family.</text>
</comment>
<comment type="pathway">
    <text evidence="9">Amino-acid degradation; L-phenylalanine degradation; acetoacetate and fumarate from L-phenylalanine: step 4/6.</text>
</comment>
<dbReference type="InterPro" id="IPR005708">
    <property type="entry name" value="Homogentis_dOase"/>
</dbReference>
<dbReference type="EC" id="1.13.11.5" evidence="9 10"/>
<comment type="subunit">
    <text evidence="9">Hexamer; dimer of trimers.</text>
</comment>
<comment type="catalytic activity">
    <reaction evidence="9">
        <text>homogentisate + O2 = 4-maleylacetoacetate + H(+)</text>
        <dbReference type="Rhea" id="RHEA:15449"/>
        <dbReference type="ChEBI" id="CHEBI:15378"/>
        <dbReference type="ChEBI" id="CHEBI:15379"/>
        <dbReference type="ChEBI" id="CHEBI:16169"/>
        <dbReference type="ChEBI" id="CHEBI:17105"/>
        <dbReference type="EC" id="1.13.11.5"/>
    </reaction>
</comment>
<comment type="caution">
    <text evidence="9">Lacks conserved residue(s) required for the propagation of feature annotation.</text>
</comment>
<feature type="binding site" evidence="12">
    <location>
        <position position="333"/>
    </location>
    <ligand>
        <name>Fe cation</name>
        <dbReference type="ChEBI" id="CHEBI:24875"/>
    </ligand>
</feature>
<dbReference type="RefSeq" id="WP_046968562.1">
    <property type="nucleotide sequence ID" value="NZ_CP017480.1"/>
</dbReference>
<dbReference type="GO" id="GO:0006572">
    <property type="term" value="P:L-tyrosine catabolic process"/>
    <property type="evidence" value="ECO:0007669"/>
    <property type="project" value="UniProtKB-UniRule"/>
</dbReference>
<feature type="binding site" evidence="12">
    <location>
        <position position="339"/>
    </location>
    <ligand>
        <name>Fe cation</name>
        <dbReference type="ChEBI" id="CHEBI:24875"/>
    </ligand>
</feature>
<keyword evidence="3 9" id="KW-0479">Metal-binding</keyword>
<evidence type="ECO:0000256" key="3">
    <source>
        <dbReference type="ARBA" id="ARBA00022723"/>
    </source>
</evidence>
<dbReference type="Pfam" id="PF20510">
    <property type="entry name" value="HgmA_N"/>
    <property type="match status" value="1"/>
</dbReference>
<dbReference type="PATRIC" id="fig|1440763.5.peg.2945"/>
<dbReference type="CDD" id="cd07000">
    <property type="entry name" value="cupin_HGO_N"/>
    <property type="match status" value="1"/>
</dbReference>
<dbReference type="HAMAP" id="MF_00334">
    <property type="entry name" value="Homogentis_dioxygen"/>
    <property type="match status" value="1"/>
</dbReference>
<keyword evidence="7 9" id="KW-0408">Iron</keyword>
<gene>
    <name evidence="9" type="primary">hmgA</name>
    <name evidence="13" type="ORF">BJI69_11180</name>
</gene>
<dbReference type="InterPro" id="IPR014710">
    <property type="entry name" value="RmlC-like_jellyroll"/>
</dbReference>
<evidence type="ECO:0000256" key="9">
    <source>
        <dbReference type="HAMAP-Rule" id="MF_00334"/>
    </source>
</evidence>
<protein>
    <recommendedName>
        <fullName evidence="9 10">Homogentisate 1,2-dioxygenase</fullName>
        <shortName evidence="9">HGDO</shortName>
        <ecNumber evidence="9 10">1.13.11.5</ecNumber>
    </recommendedName>
    <alternativeName>
        <fullName evidence="9">Homogentisate oxygenase</fullName>
    </alternativeName>
    <alternativeName>
        <fullName evidence="9">Homogentisic acid oxidase</fullName>
    </alternativeName>
    <alternativeName>
        <fullName evidence="9">Homogentisicase</fullName>
    </alternativeName>
</protein>
<dbReference type="OrthoDB" id="9811253at2"/>
<dbReference type="InterPro" id="IPR046451">
    <property type="entry name" value="HgmA_C"/>
</dbReference>
<dbReference type="EMBL" id="CP017480">
    <property type="protein sequence ID" value="APG04404.1"/>
    <property type="molecule type" value="Genomic_DNA"/>
</dbReference>